<dbReference type="GeneID" id="86583671"/>
<dbReference type="EMBL" id="CP026108">
    <property type="protein sequence ID" value="AUT75505.1"/>
    <property type="molecule type" value="Genomic_DNA"/>
</dbReference>
<gene>
    <name evidence="1" type="ORF">C2L64_44780</name>
</gene>
<evidence type="ECO:0000313" key="2">
    <source>
        <dbReference type="Proteomes" id="UP000236649"/>
    </source>
</evidence>
<accession>A0AAN1MQ81</accession>
<dbReference type="Proteomes" id="UP000236649">
    <property type="component" value="Chromosome 4"/>
</dbReference>
<evidence type="ECO:0000313" key="1">
    <source>
        <dbReference type="EMBL" id="AUT75505.1"/>
    </source>
</evidence>
<protein>
    <submittedName>
        <fullName evidence="1">Uncharacterized protein</fullName>
    </submittedName>
</protein>
<dbReference type="AlphaFoldDB" id="A0AAN1MQ81"/>
<organism evidence="1 2">
    <name type="scientific">Paraburkholderia hospita</name>
    <dbReference type="NCBI Taxonomy" id="169430"/>
    <lineage>
        <taxon>Bacteria</taxon>
        <taxon>Pseudomonadati</taxon>
        <taxon>Pseudomonadota</taxon>
        <taxon>Betaproteobacteria</taxon>
        <taxon>Burkholderiales</taxon>
        <taxon>Burkholderiaceae</taxon>
        <taxon>Paraburkholderia</taxon>
    </lineage>
</organism>
<dbReference type="Pfam" id="PF24751">
    <property type="entry name" value="DUF7696"/>
    <property type="match status" value="1"/>
</dbReference>
<proteinExistence type="predicted"/>
<name>A0AAN1MQ81_9BURK</name>
<dbReference type="KEGG" id="phs:C2L64_44780"/>
<dbReference type="RefSeq" id="WP_103153826.1">
    <property type="nucleotide sequence ID" value="NZ_CP026108.1"/>
</dbReference>
<reference evidence="1 2" key="1">
    <citation type="submission" date="2018-01" db="EMBL/GenBank/DDBJ databases">
        <title>Species boundaries and ecological features among Paraburkholderia terrae DSMZ17804T, P. hospita DSMZ17164T and P. caribensis DSMZ13236T.</title>
        <authorList>
            <person name="Pratama A.A."/>
        </authorList>
    </citation>
    <scope>NUCLEOTIDE SEQUENCE [LARGE SCALE GENOMIC DNA]</scope>
    <source>
        <strain evidence="1 2">DSM 17164</strain>
    </source>
</reference>
<dbReference type="InterPro" id="IPR056113">
    <property type="entry name" value="DUF7696"/>
</dbReference>
<sequence>MLPDRLDQRIAEAISRTIDEERANADTTSPAWRQRCEVAQVAKYSDPERRVFLSHVAERRGDAAAHELEQSAGELRTTAIFFLARKPLS</sequence>